<dbReference type="AlphaFoldDB" id="Q9HH87"/>
<geneLocation type="plasmid" evidence="1">
    <name>pHEN7</name>
</geneLocation>
<reference evidence="1" key="1">
    <citation type="journal article" date="2000" name="J. Mol. Biol.">
        <title>Evolution of the family of pRN plasmids and their integrase-mediated insertion into the chromosome of the crenarchaeon Sulfolobus solfataricus.</title>
        <authorList>
            <person name="Peng X."/>
            <person name="Holz I."/>
            <person name="Zillig W."/>
            <person name="Garrett R.A."/>
            <person name="She Q."/>
        </authorList>
    </citation>
    <scope>NUCLEOTIDE SEQUENCE [LARGE SCALE GENOMIC DNA]</scope>
    <source>
        <strain evidence="1">HEN7H2</strain>
        <plasmid evidence="1">pHEN7</plasmid>
    </source>
</reference>
<sequence length="70" mass="8583">MNKKLELLAYMFALIVDFVVTIDDDQAEKLVKFFENYFEKRNKEKKFKEFKEFIQSLSDEEKKELMKYLS</sequence>
<keyword evidence="1" id="KW-0614">Plasmid</keyword>
<proteinExistence type="predicted"/>
<dbReference type="RefSeq" id="WP_011114830.1">
    <property type="nucleotide sequence ID" value="NC_004853.1"/>
</dbReference>
<protein>
    <submittedName>
        <fullName evidence="1">Uncharacterized protein</fullName>
    </submittedName>
</protein>
<name>Q9HH87_SACIS</name>
<dbReference type="EMBL" id="AJ294536">
    <property type="protein sequence ID" value="CAC15846.1"/>
    <property type="molecule type" value="Genomic_DNA"/>
</dbReference>
<accession>Q9HH87</accession>
<organism evidence="1">
    <name type="scientific">Saccharolobus islandicus</name>
    <name type="common">Sulfolobus islandicus</name>
    <dbReference type="NCBI Taxonomy" id="43080"/>
    <lineage>
        <taxon>Archaea</taxon>
        <taxon>Thermoproteota</taxon>
        <taxon>Thermoprotei</taxon>
        <taxon>Sulfolobales</taxon>
        <taxon>Sulfolobaceae</taxon>
        <taxon>Saccharolobus</taxon>
    </lineage>
</organism>
<evidence type="ECO:0000313" key="1">
    <source>
        <dbReference type="EMBL" id="CAC15846.1"/>
    </source>
</evidence>